<feature type="transmembrane region" description="Helical" evidence="1">
    <location>
        <begin position="868"/>
        <end position="891"/>
    </location>
</feature>
<keyword evidence="1" id="KW-0472">Membrane</keyword>
<reference evidence="3" key="1">
    <citation type="submission" date="2016-11" db="UniProtKB">
        <authorList>
            <consortium name="WormBaseParasite"/>
        </authorList>
    </citation>
    <scope>IDENTIFICATION</scope>
</reference>
<evidence type="ECO:0000313" key="2">
    <source>
        <dbReference type="Proteomes" id="UP000095280"/>
    </source>
</evidence>
<dbReference type="Proteomes" id="UP000095280">
    <property type="component" value="Unplaced"/>
</dbReference>
<keyword evidence="1" id="KW-0812">Transmembrane</keyword>
<sequence>TCLSRLPLKSFASLEALWSSRVLKTAAYLLEVGSGIEKLPNLRAAILQGALKLIHRGLAAFGISDIPADNFYLTDIVCCLCQDLVHHIKLRNLRTSLLAEMSELLAAVALSLASFAPDNPGGRCLDAGTACVLREACLNALLRARRSCMPPGVAGQLVDRLRCCLARLWCCAPACLSDGRGDPALALRHLLTRDPAPFRPGPAMRLLATVLAAEFRAAAAAAAAAAAETDSAQSSNSSAVTSSTASAASVSTSVASAATAAAATGATQLEFPPVARRSGFLRQCLSEVLEFRSELCRHAGRLDEIFVETFRFFSIVWNAWVVACFEVEQLPLPRPMLSSSQTSSSSGHSTAEPASLAAYFSRDLLTAVMNGLQCAACALAAWEPPPTPASSAARATASTAESVTADAASAELLDSLVHDLGHGVFAFLYIACQRSLDGLVAHHQLHHLLSLMTAPFVFSSQSAQPANIRDMVRMRNEEATVRGLARVFEINGASGAAAADDAVRCPRSARRIFYTSLVDCVVHLPGNFCPLWRTSVLDAVLLGPEGRQGAAAAAAATGSTADDLELLRDCLAVRLPHAAFRLGRENAGAVKLIKALLSRDSTRHHLVSMPALICVESGTAELRYIFSGSSNPAVTQRHADSTADAALAASLAQCQELLMPTTVRFRAPPPVRIGGLACLRALASHSASPPLPDAKRLTDLVECLLGLLGEDDSFQTQLEASAVAVGSRRAAPRLGAVGAEGLDTLAIPESWQTDAAGEDLPQHLVTTKAEQRDELEAELLNERIEVPSTPETTASSLSLHLRDVSANEAQHLQQYHRERASGLLPRIQDVLPQLLTEPQCIVYCQQISIAPNHRRDVMGHYLVESWDIYLHGFLLIVFRGAVCCLLALLVVGDPNVPISLVTVTLLSPLPSGTLFSMLFFFYFSPLLHALLDVGRHFDARGWDKSWRT</sequence>
<keyword evidence="1" id="KW-1133">Transmembrane helix</keyword>
<keyword evidence="2" id="KW-1185">Reference proteome</keyword>
<evidence type="ECO:0000313" key="3">
    <source>
        <dbReference type="WBParaSite" id="maker-unitig_13662-snap-gene-0.2-mRNA-1"/>
    </source>
</evidence>
<accession>A0A1I8F201</accession>
<name>A0A1I8F201_9PLAT</name>
<feature type="transmembrane region" description="Helical" evidence="1">
    <location>
        <begin position="898"/>
        <end position="923"/>
    </location>
</feature>
<evidence type="ECO:0000256" key="1">
    <source>
        <dbReference type="SAM" id="Phobius"/>
    </source>
</evidence>
<organism evidence="2 3">
    <name type="scientific">Macrostomum lignano</name>
    <dbReference type="NCBI Taxonomy" id="282301"/>
    <lineage>
        <taxon>Eukaryota</taxon>
        <taxon>Metazoa</taxon>
        <taxon>Spiralia</taxon>
        <taxon>Lophotrochozoa</taxon>
        <taxon>Platyhelminthes</taxon>
        <taxon>Rhabditophora</taxon>
        <taxon>Macrostomorpha</taxon>
        <taxon>Macrostomida</taxon>
        <taxon>Macrostomidae</taxon>
        <taxon>Macrostomum</taxon>
    </lineage>
</organism>
<dbReference type="AlphaFoldDB" id="A0A1I8F201"/>
<dbReference type="WBParaSite" id="maker-unitig_13662-snap-gene-0.2-mRNA-1">
    <property type="protein sequence ID" value="maker-unitig_13662-snap-gene-0.2-mRNA-1"/>
    <property type="gene ID" value="maker-unitig_13662-snap-gene-0.2"/>
</dbReference>
<proteinExistence type="predicted"/>
<protein>
    <submittedName>
        <fullName evidence="3">DUF2428 domain-containing protein</fullName>
    </submittedName>
</protein>